<feature type="region of interest" description="Disordered" evidence="1">
    <location>
        <begin position="1"/>
        <end position="29"/>
    </location>
</feature>
<evidence type="ECO:0000256" key="1">
    <source>
        <dbReference type="SAM" id="MobiDB-lite"/>
    </source>
</evidence>
<protein>
    <recommendedName>
        <fullName evidence="4">Sensory transduction regulator</fullName>
    </recommendedName>
</protein>
<dbReference type="Proteomes" id="UP001595998">
    <property type="component" value="Unassembled WGS sequence"/>
</dbReference>
<dbReference type="RefSeq" id="WP_380042081.1">
    <property type="nucleotide sequence ID" value="NZ_JBHSEH010000028.1"/>
</dbReference>
<comment type="caution">
    <text evidence="2">The sequence shown here is derived from an EMBL/GenBank/DDBJ whole genome shotgun (WGS) entry which is preliminary data.</text>
</comment>
<gene>
    <name evidence="2" type="ORF">ACFOZ9_17390</name>
</gene>
<name>A0ABV8XUM1_9DEIO</name>
<reference evidence="3" key="1">
    <citation type="journal article" date="2019" name="Int. J. Syst. Evol. Microbiol.">
        <title>The Global Catalogue of Microorganisms (GCM) 10K type strain sequencing project: providing services to taxonomists for standard genome sequencing and annotation.</title>
        <authorList>
            <consortium name="The Broad Institute Genomics Platform"/>
            <consortium name="The Broad Institute Genome Sequencing Center for Infectious Disease"/>
            <person name="Wu L."/>
            <person name="Ma J."/>
        </authorList>
    </citation>
    <scope>NUCLEOTIDE SEQUENCE [LARGE SCALE GENOMIC DNA]</scope>
    <source>
        <strain evidence="3">CCUG 56029</strain>
    </source>
</reference>
<proteinExistence type="predicted"/>
<evidence type="ECO:0000313" key="3">
    <source>
        <dbReference type="Proteomes" id="UP001595998"/>
    </source>
</evidence>
<feature type="compositionally biased region" description="Pro residues" evidence="1">
    <location>
        <begin position="15"/>
        <end position="25"/>
    </location>
</feature>
<evidence type="ECO:0000313" key="2">
    <source>
        <dbReference type="EMBL" id="MFC4427985.1"/>
    </source>
</evidence>
<accession>A0ABV8XUM1</accession>
<keyword evidence="3" id="KW-1185">Reference proteome</keyword>
<evidence type="ECO:0008006" key="4">
    <source>
        <dbReference type="Google" id="ProtNLM"/>
    </source>
</evidence>
<sequence length="164" mass="18186">MTDQKSARAARPPSKRPPAPLPKAPASPLSALKTSLEAQGFQLQEDPEAGLAFMFEGGQYYLPPQHDDEQFYHLLLPNFWALETDEEYGRALFACDAVNREAKLVKLHTADADVWAGIEALHPSPEAFLAALPRYLTFVQEAVRAFREVMLSTLDEGEEEAAES</sequence>
<dbReference type="EMBL" id="JBHSEH010000028">
    <property type="protein sequence ID" value="MFC4427985.1"/>
    <property type="molecule type" value="Genomic_DNA"/>
</dbReference>
<organism evidence="2 3">
    <name type="scientific">Deinococcus navajonensis</name>
    <dbReference type="NCBI Taxonomy" id="309884"/>
    <lineage>
        <taxon>Bacteria</taxon>
        <taxon>Thermotogati</taxon>
        <taxon>Deinococcota</taxon>
        <taxon>Deinococci</taxon>
        <taxon>Deinococcales</taxon>
        <taxon>Deinococcaceae</taxon>
        <taxon>Deinococcus</taxon>
    </lineage>
</organism>